<dbReference type="EMBL" id="FOMR01000001">
    <property type="protein sequence ID" value="SFD42227.1"/>
    <property type="molecule type" value="Genomic_DNA"/>
</dbReference>
<dbReference type="AlphaFoldDB" id="A0A1I1S771"/>
<evidence type="ECO:0000313" key="2">
    <source>
        <dbReference type="Proteomes" id="UP000199474"/>
    </source>
</evidence>
<protein>
    <submittedName>
        <fullName evidence="1">Uncharacterized protein</fullName>
    </submittedName>
</protein>
<evidence type="ECO:0000313" key="1">
    <source>
        <dbReference type="EMBL" id="SFD42227.1"/>
    </source>
</evidence>
<accession>A0A1I1S771</accession>
<proteinExistence type="predicted"/>
<organism evidence="1 2">
    <name type="scientific">Lentibacillus persicus</name>
    <dbReference type="NCBI Taxonomy" id="640948"/>
    <lineage>
        <taxon>Bacteria</taxon>
        <taxon>Bacillati</taxon>
        <taxon>Bacillota</taxon>
        <taxon>Bacilli</taxon>
        <taxon>Bacillales</taxon>
        <taxon>Bacillaceae</taxon>
        <taxon>Lentibacillus</taxon>
    </lineage>
</organism>
<sequence length="71" mass="8640">MADSLFKHSKNVDLKRARRTKVKDPYEIIANRYFREDDLDALFESDKLFPRQDSVIHLDPEDPEQRRWFET</sequence>
<dbReference type="RefSeq" id="WP_090080234.1">
    <property type="nucleotide sequence ID" value="NZ_FOMR01000001.1"/>
</dbReference>
<gene>
    <name evidence="1" type="ORF">SAMN05216238_101269</name>
</gene>
<dbReference type="STRING" id="640948.SAMN05216238_101269"/>
<dbReference type="Proteomes" id="UP000199474">
    <property type="component" value="Unassembled WGS sequence"/>
</dbReference>
<keyword evidence="2" id="KW-1185">Reference proteome</keyword>
<reference evidence="2" key="1">
    <citation type="submission" date="2016-10" db="EMBL/GenBank/DDBJ databases">
        <authorList>
            <person name="Varghese N."/>
            <person name="Submissions S."/>
        </authorList>
    </citation>
    <scope>NUCLEOTIDE SEQUENCE [LARGE SCALE GENOMIC DNA]</scope>
    <source>
        <strain evidence="2">DSM 22530</strain>
    </source>
</reference>
<name>A0A1I1S771_9BACI</name>